<reference evidence="9 10" key="1">
    <citation type="submission" date="2020-10" db="EMBL/GenBank/DDBJ databases">
        <title>The genome sequence of Chitinilyticum litopenaei 4Y14.</title>
        <authorList>
            <person name="Liu Y."/>
        </authorList>
    </citation>
    <scope>NUCLEOTIDE SEQUENCE [LARGE SCALE GENOMIC DNA]</scope>
    <source>
        <strain evidence="9 10">4Y14</strain>
    </source>
</reference>
<keyword evidence="4" id="KW-0862">Zinc</keyword>
<evidence type="ECO:0000256" key="1">
    <source>
        <dbReference type="ARBA" id="ARBA00007261"/>
    </source>
</evidence>
<keyword evidence="10" id="KW-1185">Reference proteome</keyword>
<evidence type="ECO:0000256" key="6">
    <source>
        <dbReference type="SAM" id="SignalP"/>
    </source>
</evidence>
<keyword evidence="5" id="KW-0482">Metalloprotease</keyword>
<dbReference type="AlphaFoldDB" id="A0A8J7FH42"/>
<dbReference type="GO" id="GO:0006508">
    <property type="term" value="P:proteolysis"/>
    <property type="evidence" value="ECO:0007669"/>
    <property type="project" value="UniProtKB-KW"/>
</dbReference>
<proteinExistence type="inferred from homology"/>
<evidence type="ECO:0000256" key="2">
    <source>
        <dbReference type="ARBA" id="ARBA00022670"/>
    </source>
</evidence>
<dbReference type="PANTHER" id="PTHR43690:SF17">
    <property type="entry name" value="PROTEIN YHJJ"/>
    <property type="match status" value="1"/>
</dbReference>
<evidence type="ECO:0000256" key="5">
    <source>
        <dbReference type="ARBA" id="ARBA00023049"/>
    </source>
</evidence>
<evidence type="ECO:0000313" key="9">
    <source>
        <dbReference type="EMBL" id="MBE9608085.1"/>
    </source>
</evidence>
<dbReference type="RefSeq" id="WP_194114586.1">
    <property type="nucleotide sequence ID" value="NZ_JADFUA010000001.1"/>
</dbReference>
<keyword evidence="3" id="KW-0378">Hydrolase</keyword>
<protein>
    <submittedName>
        <fullName evidence="9">Insulinase family protein</fullName>
    </submittedName>
</protein>
<dbReference type="Pfam" id="PF00675">
    <property type="entry name" value="Peptidase_M16"/>
    <property type="match status" value="1"/>
</dbReference>
<evidence type="ECO:0000259" key="8">
    <source>
        <dbReference type="Pfam" id="PF05193"/>
    </source>
</evidence>
<dbReference type="GO" id="GO:0046872">
    <property type="term" value="F:metal ion binding"/>
    <property type="evidence" value="ECO:0007669"/>
    <property type="project" value="InterPro"/>
</dbReference>
<evidence type="ECO:0000256" key="3">
    <source>
        <dbReference type="ARBA" id="ARBA00022801"/>
    </source>
</evidence>
<dbReference type="InterPro" id="IPR007863">
    <property type="entry name" value="Peptidase_M16_C"/>
</dbReference>
<comment type="similarity">
    <text evidence="1">Belongs to the peptidase M16 family.</text>
</comment>
<dbReference type="InterPro" id="IPR011249">
    <property type="entry name" value="Metalloenz_LuxS/M16"/>
</dbReference>
<organism evidence="9 10">
    <name type="scientific">Chitinilyticum piscinae</name>
    <dbReference type="NCBI Taxonomy" id="2866724"/>
    <lineage>
        <taxon>Bacteria</taxon>
        <taxon>Pseudomonadati</taxon>
        <taxon>Pseudomonadota</taxon>
        <taxon>Betaproteobacteria</taxon>
        <taxon>Neisseriales</taxon>
        <taxon>Chitinibacteraceae</taxon>
        <taxon>Chitinilyticum</taxon>
    </lineage>
</organism>
<dbReference type="PROSITE" id="PS51257">
    <property type="entry name" value="PROKAR_LIPOPROTEIN"/>
    <property type="match status" value="1"/>
</dbReference>
<dbReference type="EMBL" id="JADFUA010000001">
    <property type="protein sequence ID" value="MBE9608085.1"/>
    <property type="molecule type" value="Genomic_DNA"/>
</dbReference>
<dbReference type="Proteomes" id="UP000604481">
    <property type="component" value="Unassembled WGS sequence"/>
</dbReference>
<feature type="signal peptide" evidence="6">
    <location>
        <begin position="1"/>
        <end position="22"/>
    </location>
</feature>
<keyword evidence="2" id="KW-0645">Protease</keyword>
<evidence type="ECO:0000259" key="7">
    <source>
        <dbReference type="Pfam" id="PF00675"/>
    </source>
</evidence>
<dbReference type="InterPro" id="IPR050626">
    <property type="entry name" value="Peptidase_M16"/>
</dbReference>
<keyword evidence="6" id="KW-0732">Signal</keyword>
<feature type="chain" id="PRO_5035288998" evidence="6">
    <location>
        <begin position="23"/>
        <end position="469"/>
    </location>
</feature>
<dbReference type="GO" id="GO:0008237">
    <property type="term" value="F:metallopeptidase activity"/>
    <property type="evidence" value="ECO:0007669"/>
    <property type="project" value="UniProtKB-KW"/>
</dbReference>
<name>A0A8J7FH42_9NEIS</name>
<comment type="caution">
    <text evidence="9">The sequence shown here is derived from an EMBL/GenBank/DDBJ whole genome shotgun (WGS) entry which is preliminary data.</text>
</comment>
<evidence type="ECO:0000256" key="4">
    <source>
        <dbReference type="ARBA" id="ARBA00022833"/>
    </source>
</evidence>
<dbReference type="PANTHER" id="PTHR43690">
    <property type="entry name" value="NARDILYSIN"/>
    <property type="match status" value="1"/>
</dbReference>
<feature type="domain" description="Peptidase M16 N-terminal" evidence="7">
    <location>
        <begin position="55"/>
        <end position="196"/>
    </location>
</feature>
<dbReference type="Gene3D" id="3.30.830.10">
    <property type="entry name" value="Metalloenzyme, LuxS/M16 peptidase-like"/>
    <property type="match status" value="2"/>
</dbReference>
<evidence type="ECO:0000313" key="10">
    <source>
        <dbReference type="Proteomes" id="UP000604481"/>
    </source>
</evidence>
<dbReference type="Pfam" id="PF05193">
    <property type="entry name" value="Peptidase_M16_C"/>
    <property type="match status" value="1"/>
</dbReference>
<sequence length="469" mass="52466">MRLSVLWRSLPLLLLLAGCATAADIKFQNDTQPPIGDFSHPLLNRETYTLDNGLRVVLHPDHRAARVETQVWYRVGALDEPLGQTGIAHALEHMMFRGTRGKPGDAFSKRVHELGGSENAFTTADNTYYFIRLPAPSLAEALQLEADRMANLELQDADFRTEIEVIKEERRLRYDNNPAMLLNEQLDRSVYGNSRPGIAVIGSMSDLESLTPQQLRDWYQRWYTPANATLVIGGDFDPKTVKALVQQYFGKLGKKAPPQRPEVALPQARTTSEPQRVQLKTPSYASYVTLRWALPRDVPPRDIAALRILASILASEYQTTSLAEASNGLDCDFSWLGREAPSFTLSATKAPDRSLATLEGALRKQAWLLRGSGLYKENMERAQRRMLTGQIFEYDSLSNTVTHLGLLGSFGVTPEQWLADLQLTQEVGLPDLERVATRYLTDEALTIAVLDALPPEKNQPLQVEMSHGR</sequence>
<feature type="domain" description="Peptidase M16 C-terminal" evidence="8">
    <location>
        <begin position="209"/>
        <end position="385"/>
    </location>
</feature>
<gene>
    <name evidence="9" type="ORF">INR99_01875</name>
</gene>
<dbReference type="InterPro" id="IPR011765">
    <property type="entry name" value="Pept_M16_N"/>
</dbReference>
<accession>A0A8J7FH42</accession>
<dbReference type="SUPFAM" id="SSF63411">
    <property type="entry name" value="LuxS/MPP-like metallohydrolase"/>
    <property type="match status" value="2"/>
</dbReference>